<evidence type="ECO:0008006" key="3">
    <source>
        <dbReference type="Google" id="ProtNLM"/>
    </source>
</evidence>
<organism evidence="1 2">
    <name type="scientific">Alloscardovia macacae</name>
    <dbReference type="NCBI Taxonomy" id="1160091"/>
    <lineage>
        <taxon>Bacteria</taxon>
        <taxon>Bacillati</taxon>
        <taxon>Actinomycetota</taxon>
        <taxon>Actinomycetes</taxon>
        <taxon>Bifidobacteriales</taxon>
        <taxon>Bifidobacteriaceae</taxon>
        <taxon>Alloscardovia</taxon>
    </lineage>
</organism>
<dbReference type="AlphaFoldDB" id="A0A1Y2STU1"/>
<proteinExistence type="predicted"/>
<dbReference type="InterPro" id="IPR024234">
    <property type="entry name" value="DUF3801"/>
</dbReference>
<name>A0A1Y2STU1_9BIFI</name>
<dbReference type="Proteomes" id="UP000243540">
    <property type="component" value="Unassembled WGS sequence"/>
</dbReference>
<dbReference type="Pfam" id="PF12687">
    <property type="entry name" value="DUF3801"/>
    <property type="match status" value="1"/>
</dbReference>
<evidence type="ECO:0000313" key="2">
    <source>
        <dbReference type="Proteomes" id="UP000243540"/>
    </source>
</evidence>
<accession>A0A1Y2STU1</accession>
<dbReference type="STRING" id="1160091.B9T39_01960"/>
<dbReference type="EMBL" id="NEKC01000003">
    <property type="protein sequence ID" value="OTA29868.1"/>
    <property type="molecule type" value="Genomic_DNA"/>
</dbReference>
<evidence type="ECO:0000313" key="1">
    <source>
        <dbReference type="EMBL" id="OTA29868.1"/>
    </source>
</evidence>
<protein>
    <recommendedName>
        <fullName evidence="3">PcfB family protein</fullName>
    </recommendedName>
</protein>
<comment type="caution">
    <text evidence="1">The sequence shown here is derived from an EMBL/GenBank/DDBJ whole genome shotgun (WGS) entry which is preliminary data.</text>
</comment>
<reference evidence="1 2" key="1">
    <citation type="submission" date="2017-04" db="EMBL/GenBank/DDBJ databases">
        <title>Draft genome sequences of Alloscardovia macacae UMA81211 and UMA81212 isolated from the feces of a rhesus macaque (Macaca mulatta).</title>
        <authorList>
            <person name="Albert K."/>
            <person name="Sela D.A."/>
        </authorList>
    </citation>
    <scope>NUCLEOTIDE SEQUENCE [LARGE SCALE GENOMIC DNA]</scope>
    <source>
        <strain evidence="1 2">UMA81212</strain>
    </source>
</reference>
<gene>
    <name evidence="1" type="ORF">B9T39_01960</name>
</gene>
<sequence length="221" mass="24311">MVGAAIEQKVQEKTMQAATAGGRVVVHGVSKTVAALFINGARLVAKMWHHVRDNGRMSEKHLQAIGTNLQNQTFSKDHYKDIIRAIKKTGINYFVDKNAGSDTFTIMFEGADLEHTEYAVRQCFDKLGISLDDYKQEKVQNLAPEKAAAAIEKTEHDAVKAPVKDAQTKLPALKDKSWAKAAIKEKHDKTLAGQSAKALEKARDAAVKSAEKLTKKLPMSK</sequence>